<protein>
    <recommendedName>
        <fullName evidence="1">F-box domain-containing protein</fullName>
    </recommendedName>
</protein>
<dbReference type="HOGENOM" id="CLU_030831_2_0_1"/>
<dbReference type="FunCoup" id="E3NBD3">
    <property type="interactions" value="487"/>
</dbReference>
<dbReference type="SMART" id="SM00256">
    <property type="entry name" value="FBOX"/>
    <property type="match status" value="1"/>
</dbReference>
<sequence>MVDPPSTPPTDLRALIIYDIYQWKTVEKSYDNYSNLCDSLRIENISFGDFEYWFNRYSKEYYYSVKNGRSLPLLDISACVFSDFIKGKSAENSFNQISEALGESIVKKEDFERWRNSFSNGNRRLSDEKRPLEFCDLSLDAVGQIVESLDFRTQSIFRKVSRGLRDLVDQRKPSISYMSVSFERNQLVISSHENQVIYTNSTWRARWAGRKNVRIVRRYDEECAGDDDYWKRAFDDVALVFRNPKLHFDRLCINFDPIFDESDVFRIPKHTLKSLLDSLKSKISVRTLQIEMRNDDDLMTILPYLKPRKIDNLILNDASISYSPPFSFERIVQLDQWKNAISVICRPIIPNNFIHFFYHFTHFIISIQSISIQELLDLRDSLSKSPIFESCTITAQNRPDYENVIEILQLKSVFKRNFHFYPIANSKNILEFEWSGDSCFKITRK</sequence>
<dbReference type="PANTHER" id="PTHR23015:SF4">
    <property type="entry name" value="DUF38 DOMAIN-CONTAINING PROTEIN-RELATED"/>
    <property type="match status" value="1"/>
</dbReference>
<dbReference type="InterPro" id="IPR002900">
    <property type="entry name" value="DUF38/FTH_CAE_spp"/>
</dbReference>
<dbReference type="AlphaFoldDB" id="E3NBD3"/>
<evidence type="ECO:0000259" key="1">
    <source>
        <dbReference type="SMART" id="SM00256"/>
    </source>
</evidence>
<dbReference type="GO" id="GO:0045087">
    <property type="term" value="P:innate immune response"/>
    <property type="evidence" value="ECO:0007669"/>
    <property type="project" value="TreeGrafter"/>
</dbReference>
<name>E3NBD3_CAERE</name>
<evidence type="ECO:0000313" key="3">
    <source>
        <dbReference type="Proteomes" id="UP000008281"/>
    </source>
</evidence>
<gene>
    <name evidence="2" type="ORF">CRE_11446</name>
</gene>
<dbReference type="InterPro" id="IPR041426">
    <property type="entry name" value="Mos1_HTH"/>
</dbReference>
<dbReference type="InParanoid" id="E3NBD3"/>
<organism evidence="3">
    <name type="scientific">Caenorhabditis remanei</name>
    <name type="common">Caenorhabditis vulgaris</name>
    <dbReference type="NCBI Taxonomy" id="31234"/>
    <lineage>
        <taxon>Eukaryota</taxon>
        <taxon>Metazoa</taxon>
        <taxon>Ecdysozoa</taxon>
        <taxon>Nematoda</taxon>
        <taxon>Chromadorea</taxon>
        <taxon>Rhabditida</taxon>
        <taxon>Rhabditina</taxon>
        <taxon>Rhabditomorpha</taxon>
        <taxon>Rhabditoidea</taxon>
        <taxon>Rhabditidae</taxon>
        <taxon>Peloderinae</taxon>
        <taxon>Caenorhabditis</taxon>
    </lineage>
</organism>
<dbReference type="OrthoDB" id="5910582at2759"/>
<dbReference type="EMBL" id="DS268585">
    <property type="protein sequence ID" value="EFO91960.1"/>
    <property type="molecule type" value="Genomic_DNA"/>
</dbReference>
<dbReference type="PANTHER" id="PTHR23015">
    <property type="entry name" value="UNCHARACTERIZED C.ELEGANS PROTEIN"/>
    <property type="match status" value="1"/>
</dbReference>
<dbReference type="Pfam" id="PF00646">
    <property type="entry name" value="F-box"/>
    <property type="match status" value="1"/>
</dbReference>
<feature type="domain" description="F-box" evidence="1">
    <location>
        <begin position="137"/>
        <end position="177"/>
    </location>
</feature>
<dbReference type="InterPro" id="IPR040161">
    <property type="entry name" value="FB224"/>
</dbReference>
<proteinExistence type="predicted"/>
<reference evidence="2" key="1">
    <citation type="submission" date="2007-07" db="EMBL/GenBank/DDBJ databases">
        <title>PCAP assembly of the Caenorhabditis remanei genome.</title>
        <authorList>
            <consortium name="The Caenorhabditis remanei Sequencing Consortium"/>
            <person name="Wilson R.K."/>
        </authorList>
    </citation>
    <scope>NUCLEOTIDE SEQUENCE [LARGE SCALE GENOMIC DNA]</scope>
    <source>
        <strain evidence="2">PB4641</strain>
    </source>
</reference>
<keyword evidence="3" id="KW-1185">Reference proteome</keyword>
<accession>E3NBD3</accession>
<dbReference type="InterPro" id="IPR001810">
    <property type="entry name" value="F-box_dom"/>
</dbReference>
<dbReference type="Proteomes" id="UP000008281">
    <property type="component" value="Unassembled WGS sequence"/>
</dbReference>
<dbReference type="Pfam" id="PF17906">
    <property type="entry name" value="HTH_48"/>
    <property type="match status" value="2"/>
</dbReference>
<dbReference type="Pfam" id="PF01827">
    <property type="entry name" value="FTH"/>
    <property type="match status" value="1"/>
</dbReference>
<evidence type="ECO:0000313" key="2">
    <source>
        <dbReference type="EMBL" id="EFO91960.1"/>
    </source>
</evidence>
<dbReference type="CDD" id="cd22150">
    <property type="entry name" value="F-box_CeFBXA-like"/>
    <property type="match status" value="1"/>
</dbReference>